<dbReference type="GO" id="GO:0010181">
    <property type="term" value="F:FMN binding"/>
    <property type="evidence" value="ECO:0007669"/>
    <property type="project" value="InterPro"/>
</dbReference>
<dbReference type="EMBL" id="FUYH01000003">
    <property type="protein sequence ID" value="SKA79135.1"/>
    <property type="molecule type" value="Genomic_DNA"/>
</dbReference>
<gene>
    <name evidence="2" type="ORF">SAMN05443428_1035</name>
</gene>
<proteinExistence type="predicted"/>
<keyword evidence="3" id="KW-1185">Reference proteome</keyword>
<dbReference type="STRING" id="1147123.SAMN05443428_1035"/>
<dbReference type="InterPro" id="IPR007329">
    <property type="entry name" value="FMN-bd"/>
</dbReference>
<evidence type="ECO:0000259" key="1">
    <source>
        <dbReference type="SMART" id="SM00900"/>
    </source>
</evidence>
<accession>A0A1T4WQK0</accession>
<reference evidence="3" key="1">
    <citation type="submission" date="2017-02" db="EMBL/GenBank/DDBJ databases">
        <authorList>
            <person name="Varghese N."/>
            <person name="Submissions S."/>
        </authorList>
    </citation>
    <scope>NUCLEOTIDE SEQUENCE [LARGE SCALE GENOMIC DNA]</scope>
    <source>
        <strain evidence="3">USBA 833</strain>
    </source>
</reference>
<evidence type="ECO:0000313" key="3">
    <source>
        <dbReference type="Proteomes" id="UP000190105"/>
    </source>
</evidence>
<dbReference type="GO" id="GO:0016020">
    <property type="term" value="C:membrane"/>
    <property type="evidence" value="ECO:0007669"/>
    <property type="project" value="InterPro"/>
</dbReference>
<feature type="domain" description="FMN-binding" evidence="1">
    <location>
        <begin position="38"/>
        <end position="112"/>
    </location>
</feature>
<organism evidence="2 3">
    <name type="scientific">Caloramator quimbayensis</name>
    <dbReference type="NCBI Taxonomy" id="1147123"/>
    <lineage>
        <taxon>Bacteria</taxon>
        <taxon>Bacillati</taxon>
        <taxon>Bacillota</taxon>
        <taxon>Clostridia</taxon>
        <taxon>Eubacteriales</taxon>
        <taxon>Clostridiaceae</taxon>
        <taxon>Caloramator</taxon>
    </lineage>
</organism>
<sequence>MRRLFIIFLIILLVLQLSSCLSKKVIYKEGTYEGVGEGHVGKIKIRLVTDKYSIKEIKIIEDEEIPIIAEKVYNKIPQQVIKSNSGDVEVVTGATYTSRGLIEAINDALNKAKIKNNNN</sequence>
<dbReference type="RefSeq" id="WP_179122159.1">
    <property type="nucleotide sequence ID" value="NZ_FUYH01000003.1"/>
</dbReference>
<dbReference type="Gene3D" id="3.90.1010.20">
    <property type="match status" value="1"/>
</dbReference>
<dbReference type="SMART" id="SM00900">
    <property type="entry name" value="FMN_bind"/>
    <property type="match status" value="1"/>
</dbReference>
<dbReference type="Pfam" id="PF04205">
    <property type="entry name" value="FMN_bind"/>
    <property type="match status" value="1"/>
</dbReference>
<name>A0A1T4WQK0_9CLOT</name>
<protein>
    <submittedName>
        <fullName evidence="2">Fumarate reductase flavoprotein subunit/urocanate reductase</fullName>
    </submittedName>
</protein>
<dbReference type="AlphaFoldDB" id="A0A1T4WQK0"/>
<dbReference type="Proteomes" id="UP000190105">
    <property type="component" value="Unassembled WGS sequence"/>
</dbReference>
<evidence type="ECO:0000313" key="2">
    <source>
        <dbReference type="EMBL" id="SKA79135.1"/>
    </source>
</evidence>